<evidence type="ECO:0000313" key="2">
    <source>
        <dbReference type="Proteomes" id="UP000821845"/>
    </source>
</evidence>
<dbReference type="Proteomes" id="UP000821845">
    <property type="component" value="Chromosome 11"/>
</dbReference>
<proteinExistence type="predicted"/>
<accession>A0ACB7TAZ4</accession>
<name>A0ACB7TAZ4_HYAAI</name>
<sequence length="1437" mass="157433">MSVSFRAFHCCLDCHSYGSMPLDEHRARGDVLGCRPPWWMVVAKSLRKEISYLRGSRPTQATPDVSLDNLGIPPDNEFLLECAQFAAKFLAEWPCPAEFSRPPVGSHSLREEDDAVPCEGAFSVGEQCGRDEFPMGDLVDEQHHLIDVLLTVKYGSNRMKRLGVVLQRRTTPSRFMRSLREHDDMRGGGLTFYQGHFDWARASIAHAQRVDEESEALDGIIKEIETISSQEKLYEPHRANTMEEPAAIQAPLMEPPSGTVLAFGRPDGDSGDDDDSTRPDLRHEATKVAVQTYGQDSRDQANTFELTNCGRDTLPVEAMLGSTKDEHSTSPGAELAANASVSVRVSTQHKVASAPEDAPLANYSQVHPTDPEHMLHDSNTPTKGSLGREELGSPYTEEHARVATRPYADAKLQNNKSAKTGFIREETDVRDRPVKAPTQRESSSCSQRLSLLASTGADRKGNVAVVAPCTILEKQSEERFPATNAEKTVIERGPLEFNDIFECDFEERSLPESSEPDLSFGDCATVEFQTQCDVTEESTNLAKSMESIAYGEEEQTCQTEGASVHYSSVHSPSEISAISIERCFPLTLSSGSLGRKTHPHPNLVGYPLACSSAKGVGKSSTCKSSPQTHNQTRSVGFPTISPPFRGEDSKKHGTMPQPKGLRALRQDELAEGWCAKIFDAVLGEPLVTESIAQETYTTGNVAFGSPEPDGPIIDEERIALQPLEGGEVAGTPFSADTDYSERESEERTTHTKPSSVKTCGNIRAKFLDNFQDEGSPRRQVRLERLKENVNIARLGVGRKIGDWYKPLSSSTGQPARAGTSGTSSALEGRKIRRVTRMLDSSRIFGNKCRRKPLCDQSNRITRYFPAKKCTMIVPCVEKTCAPACDLGKFRYNRFEARARPKADIAAYPTDSLAEGALRSPCVGEKKRETASHGIDYSGAESTNRYFNAMSTASRDTASLLGQGKQPACWETGLREMDIPDACCLKLTANTCAGTVRSGSGHSMRTSNNPEICMGMVGSCSEKSSDIQMVRTCDASHTLGAKRSRFECDMVQSKKVASNALEKNPRTPTDRPENRALGYTLGCLGLRSTGSAKFRLERTTQEQADPRHASREADDCGGGPSRSRSSIYEAGTFNGVRDLAELGQRTLLGQSCQELPGSTYRNIRDDQNGISTKGMRELELSGGRDASHEVTTESDTKISVRLAGESYNERLEDYAVDGSLCERDAFDGLEDYDDSEEMVKIEGGIETRRNSSWDRHCGTTVQATKEDKQRVLGIIRETLQGGLLRTPRKPSDAQATVLERARFTPDEKSLCNAAEPATPANRDSEAPSRSAIAGALDSTAVQRERWPENATAAVAPMATAGQDEKRPRPSLRWPGHLNVRNLASKLVTPHRECEQVDTTVVEQLLNKPAKNQLATNFMAIRGVKLQSPIAITKSPPTC</sequence>
<keyword evidence="2" id="KW-1185">Reference proteome</keyword>
<protein>
    <submittedName>
        <fullName evidence="1">Uncharacterized protein</fullName>
    </submittedName>
</protein>
<evidence type="ECO:0000313" key="1">
    <source>
        <dbReference type="EMBL" id="KAH6942039.1"/>
    </source>
</evidence>
<gene>
    <name evidence="1" type="ORF">HPB50_027483</name>
</gene>
<comment type="caution">
    <text evidence="1">The sequence shown here is derived from an EMBL/GenBank/DDBJ whole genome shotgun (WGS) entry which is preliminary data.</text>
</comment>
<reference evidence="1" key="1">
    <citation type="submission" date="2020-05" db="EMBL/GenBank/DDBJ databases">
        <title>Large-scale comparative analyses of tick genomes elucidate their genetic diversity and vector capacities.</title>
        <authorList>
            <person name="Jia N."/>
            <person name="Wang J."/>
            <person name="Shi W."/>
            <person name="Du L."/>
            <person name="Sun Y."/>
            <person name="Zhan W."/>
            <person name="Jiang J."/>
            <person name="Wang Q."/>
            <person name="Zhang B."/>
            <person name="Ji P."/>
            <person name="Sakyi L.B."/>
            <person name="Cui X."/>
            <person name="Yuan T."/>
            <person name="Jiang B."/>
            <person name="Yang W."/>
            <person name="Lam T.T.-Y."/>
            <person name="Chang Q."/>
            <person name="Ding S."/>
            <person name="Wang X."/>
            <person name="Zhu J."/>
            <person name="Ruan X."/>
            <person name="Zhao L."/>
            <person name="Wei J."/>
            <person name="Que T."/>
            <person name="Du C."/>
            <person name="Cheng J."/>
            <person name="Dai P."/>
            <person name="Han X."/>
            <person name="Huang E."/>
            <person name="Gao Y."/>
            <person name="Liu J."/>
            <person name="Shao H."/>
            <person name="Ye R."/>
            <person name="Li L."/>
            <person name="Wei W."/>
            <person name="Wang X."/>
            <person name="Wang C."/>
            <person name="Yang T."/>
            <person name="Huo Q."/>
            <person name="Li W."/>
            <person name="Guo W."/>
            <person name="Chen H."/>
            <person name="Zhou L."/>
            <person name="Ni X."/>
            <person name="Tian J."/>
            <person name="Zhou Y."/>
            <person name="Sheng Y."/>
            <person name="Liu T."/>
            <person name="Pan Y."/>
            <person name="Xia L."/>
            <person name="Li J."/>
            <person name="Zhao F."/>
            <person name="Cao W."/>
        </authorList>
    </citation>
    <scope>NUCLEOTIDE SEQUENCE</scope>
    <source>
        <strain evidence="1">Hyas-2018</strain>
    </source>
</reference>
<organism evidence="1 2">
    <name type="scientific">Hyalomma asiaticum</name>
    <name type="common">Tick</name>
    <dbReference type="NCBI Taxonomy" id="266040"/>
    <lineage>
        <taxon>Eukaryota</taxon>
        <taxon>Metazoa</taxon>
        <taxon>Ecdysozoa</taxon>
        <taxon>Arthropoda</taxon>
        <taxon>Chelicerata</taxon>
        <taxon>Arachnida</taxon>
        <taxon>Acari</taxon>
        <taxon>Parasitiformes</taxon>
        <taxon>Ixodida</taxon>
        <taxon>Ixodoidea</taxon>
        <taxon>Ixodidae</taxon>
        <taxon>Hyalomminae</taxon>
        <taxon>Hyalomma</taxon>
    </lineage>
</organism>
<dbReference type="EMBL" id="CM023491">
    <property type="protein sequence ID" value="KAH6942039.1"/>
    <property type="molecule type" value="Genomic_DNA"/>
</dbReference>